<evidence type="ECO:0000313" key="3">
    <source>
        <dbReference type="Proteomes" id="UP000322000"/>
    </source>
</evidence>
<protein>
    <submittedName>
        <fullName evidence="4">Uncharacterized protein LOC113497107</fullName>
    </submittedName>
</protein>
<keyword evidence="1" id="KW-0472">Membrane</keyword>
<dbReference type="AlphaFoldDB" id="A0A7E5VVI3"/>
<organism evidence="3 4">
    <name type="scientific">Trichoplusia ni</name>
    <name type="common">Cabbage looper</name>
    <dbReference type="NCBI Taxonomy" id="7111"/>
    <lineage>
        <taxon>Eukaryota</taxon>
        <taxon>Metazoa</taxon>
        <taxon>Ecdysozoa</taxon>
        <taxon>Arthropoda</taxon>
        <taxon>Hexapoda</taxon>
        <taxon>Insecta</taxon>
        <taxon>Pterygota</taxon>
        <taxon>Neoptera</taxon>
        <taxon>Endopterygota</taxon>
        <taxon>Lepidoptera</taxon>
        <taxon>Glossata</taxon>
        <taxon>Ditrysia</taxon>
        <taxon>Noctuoidea</taxon>
        <taxon>Noctuidae</taxon>
        <taxon>Plusiinae</taxon>
        <taxon>Trichoplusia</taxon>
    </lineage>
</organism>
<name>A0A7E5VVI3_TRINI</name>
<feature type="chain" id="PRO_5028963879" evidence="2">
    <location>
        <begin position="19"/>
        <end position="311"/>
    </location>
</feature>
<keyword evidence="3" id="KW-1185">Reference proteome</keyword>
<keyword evidence="1" id="KW-0812">Transmembrane</keyword>
<feature type="transmembrane region" description="Helical" evidence="1">
    <location>
        <begin position="165"/>
        <end position="188"/>
    </location>
</feature>
<proteinExistence type="predicted"/>
<sequence>MRPLTALLLLAACQCLHADELPRTSRERITRTLHSLLGEHFEPVQRILSCTHSLGPTKCLSALSVWRAERAIEAFAKDPASRFNLTEDVEQFPWTKYTNTTDEQLYTKLYDDTKTLLQFRPLGLNMIPGYQLTLGFRENGTMNVDLYKSDEAETGRSSMKKLYKMFYKFSPILLVPGLVMSAIFPFILPGLKMMTLMVGMMNNMALMGAIFTLLRNNAFNDKYEHKVVYVNSGYDNEKFAATNTEEHIHSNHYGILYDDVQRPKVEEQNFAESFDNGEEIPALSVSPEWLKAYADGKMLAIIGKNRNKQKH</sequence>
<dbReference type="GeneID" id="113497107"/>
<dbReference type="RefSeq" id="XP_026732292.1">
    <property type="nucleotide sequence ID" value="XM_026876491.1"/>
</dbReference>
<reference evidence="4" key="1">
    <citation type="submission" date="2025-08" db="UniProtKB">
        <authorList>
            <consortium name="RefSeq"/>
        </authorList>
    </citation>
    <scope>IDENTIFICATION</scope>
</reference>
<dbReference type="OrthoDB" id="6819390at2759"/>
<dbReference type="KEGG" id="tnl:113497107"/>
<accession>A0A7E5VVI3</accession>
<dbReference type="InParanoid" id="A0A7E5VVI3"/>
<evidence type="ECO:0000256" key="2">
    <source>
        <dbReference type="SAM" id="SignalP"/>
    </source>
</evidence>
<evidence type="ECO:0000313" key="4">
    <source>
        <dbReference type="RefSeq" id="XP_026732292.1"/>
    </source>
</evidence>
<gene>
    <name evidence="4" type="primary">LOC113497107</name>
</gene>
<dbReference type="Proteomes" id="UP000322000">
    <property type="component" value="Chromosome 9"/>
</dbReference>
<keyword evidence="2" id="KW-0732">Signal</keyword>
<feature type="signal peptide" evidence="2">
    <location>
        <begin position="1"/>
        <end position="18"/>
    </location>
</feature>
<feature type="transmembrane region" description="Helical" evidence="1">
    <location>
        <begin position="195"/>
        <end position="214"/>
    </location>
</feature>
<keyword evidence="1" id="KW-1133">Transmembrane helix</keyword>
<evidence type="ECO:0000256" key="1">
    <source>
        <dbReference type="SAM" id="Phobius"/>
    </source>
</evidence>